<comment type="caution">
    <text evidence="1">The sequence shown here is derived from an EMBL/GenBank/DDBJ whole genome shotgun (WGS) entry which is preliminary data.</text>
</comment>
<sequence length="657" mass="74450">MTQGSRSQSDTRGDTPIETTSLLNEEAGSGCVGNTRGRGSATTGFLTPTSRISYASINGIDSRDVCSKTNSDAIAAAPLPQAIGKDDDDASPPPLVDLSRVTDSVDASWGFQARIRDLPRRLSVLPGGRFHDPLSLYTPASSNRNSSAYVADSPYNTNSHYYYYDTLPKASSPFKDHHAYNSFGGSSRPYFNPNPSVETLRYFYSGDLQSCQPASPVEGEGNDGDNDWSADALASFNPHWDDMITFRQTEIGAQRDPTSWSANEESVYSQDLNASPTLGWRLLPWVESPWRRPLLLVVAPALFVVAWCAVPIPTVVRDHSPPLGKAGRGTYMNFWFFLFFYYGIYSAVALLLVTQIFRLYSLNWWPRSMSGVTANAISWMIAMGLGSIAYLSNWGWAHEPFTWTGITLSTLLFPIVISFMRIQGHHQRSSRRQSINEYQQIFSTAVEWRVPASYRRFLWFCSTFLLWYVGLTVGEYLAYAYTSTPHHSSFAGLQYVYSWIAIVYVLDSITAWIIALKVQSWPLLYIFQLYFSVTYFIFYRNLFARLRTPSQVLLVQFGSSLGLVIVFPFRMARWVHSVLARLFSLDSTYDEYFRMLSRTFFLRNVAENVTMLGFLCWATILHFGPNKVIYPYFEFNRKDEDEESRSSYEMTIIASGL</sequence>
<gene>
    <name evidence="1" type="ORF">EV182_003142</name>
</gene>
<evidence type="ECO:0000313" key="1">
    <source>
        <dbReference type="EMBL" id="KAJ1678893.1"/>
    </source>
</evidence>
<proteinExistence type="predicted"/>
<keyword evidence="2" id="KW-1185">Reference proteome</keyword>
<feature type="non-terminal residue" evidence="1">
    <location>
        <position position="657"/>
    </location>
</feature>
<reference evidence="1" key="1">
    <citation type="submission" date="2022-06" db="EMBL/GenBank/DDBJ databases">
        <title>Phylogenomic reconstructions and comparative analyses of Kickxellomycotina fungi.</title>
        <authorList>
            <person name="Reynolds N.K."/>
            <person name="Stajich J.E."/>
            <person name="Barry K."/>
            <person name="Grigoriev I.V."/>
            <person name="Crous P."/>
            <person name="Smith M.E."/>
        </authorList>
    </citation>
    <scope>NUCLEOTIDE SEQUENCE</scope>
    <source>
        <strain evidence="1">RSA 2271</strain>
    </source>
</reference>
<organism evidence="1 2">
    <name type="scientific">Spiromyces aspiralis</name>
    <dbReference type="NCBI Taxonomy" id="68401"/>
    <lineage>
        <taxon>Eukaryota</taxon>
        <taxon>Fungi</taxon>
        <taxon>Fungi incertae sedis</taxon>
        <taxon>Zoopagomycota</taxon>
        <taxon>Kickxellomycotina</taxon>
        <taxon>Kickxellomycetes</taxon>
        <taxon>Kickxellales</taxon>
        <taxon>Kickxellaceae</taxon>
        <taxon>Spiromyces</taxon>
    </lineage>
</organism>
<evidence type="ECO:0000313" key="2">
    <source>
        <dbReference type="Proteomes" id="UP001145114"/>
    </source>
</evidence>
<protein>
    <submittedName>
        <fullName evidence="1">Uncharacterized protein</fullName>
    </submittedName>
</protein>
<dbReference type="EMBL" id="JAMZIH010000772">
    <property type="protein sequence ID" value="KAJ1678893.1"/>
    <property type="molecule type" value="Genomic_DNA"/>
</dbReference>
<dbReference type="Proteomes" id="UP001145114">
    <property type="component" value="Unassembled WGS sequence"/>
</dbReference>
<accession>A0ACC1HUY1</accession>
<name>A0ACC1HUY1_9FUNG</name>